<keyword evidence="3" id="KW-1185">Reference proteome</keyword>
<dbReference type="EMBL" id="EU255577">
    <property type="protein sequence ID" value="ABY47793.1"/>
    <property type="molecule type" value="Genomic_DNA"/>
</dbReference>
<feature type="domain" description="Bro-N" evidence="1">
    <location>
        <begin position="79"/>
        <end position="168"/>
    </location>
</feature>
<evidence type="ECO:0000313" key="2">
    <source>
        <dbReference type="EMBL" id="ABY47793.1"/>
    </source>
</evidence>
<proteinExistence type="predicted"/>
<name>A9YMU4_9BBAC</name>
<dbReference type="PROSITE" id="PS51750">
    <property type="entry name" value="BRO_N"/>
    <property type="match status" value="1"/>
</dbReference>
<organism evidence="2 3">
    <name type="scientific">Helicoverpa armigera granulovirus</name>
    <dbReference type="NCBI Taxonomy" id="489830"/>
    <lineage>
        <taxon>Viruses</taxon>
        <taxon>Viruses incertae sedis</taxon>
        <taxon>Naldaviricetes</taxon>
        <taxon>Lefavirales</taxon>
        <taxon>Baculoviridae</taxon>
        <taxon>Betabaculovirus</taxon>
        <taxon>Betabaculovirus helarmigerae</taxon>
    </lineage>
</organism>
<sequence length="168" mass="19463">MQLLNLYLLKLEKKYEEIRSPRIEVTDDSSPTPRNILQNTFLHSPNFSDRRLAGQNNLGIKMARNTTTDHLFVNVDDITMALSKVQFGEKEVETFAIMFEDDKWMVANPFAGSLNYNNTNKAIRNHVSEKNQKNLEENSISPSWADYVITTSTHQVYQSSWSVRAYQR</sequence>
<dbReference type="Pfam" id="PF02498">
    <property type="entry name" value="Bro-N"/>
    <property type="match status" value="1"/>
</dbReference>
<dbReference type="RefSeq" id="YP_001649084.1">
    <property type="nucleotide sequence ID" value="NC_010240.1"/>
</dbReference>
<evidence type="ECO:0000313" key="3">
    <source>
        <dbReference type="Proteomes" id="UP000203266"/>
    </source>
</evidence>
<evidence type="ECO:0000259" key="1">
    <source>
        <dbReference type="PROSITE" id="PS51750"/>
    </source>
</evidence>
<dbReference type="GeneID" id="10973786"/>
<reference evidence="2 3" key="1">
    <citation type="journal article" date="2008" name="Virus Genes">
        <title>Genomic sequence analysis of a granulovirus isolated from the Old World bollworm, Helicoverpa armigera.</title>
        <authorList>
            <person name="Harrison R.L."/>
            <person name="Popham H.J."/>
        </authorList>
    </citation>
    <scope>NUCLEOTIDE SEQUENCE [LARGE SCALE GENOMIC DNA]</scope>
</reference>
<dbReference type="OrthoDB" id="8240at10239"/>
<dbReference type="InterPro" id="IPR003497">
    <property type="entry name" value="BRO_N_domain"/>
</dbReference>
<dbReference type="KEGG" id="vg:10973786"/>
<protein>
    <submittedName>
        <fullName evidence="2">BRO-F</fullName>
    </submittedName>
</protein>
<dbReference type="Proteomes" id="UP000203266">
    <property type="component" value="Segment"/>
</dbReference>
<accession>A9YMU4</accession>